<reference evidence="1 2" key="1">
    <citation type="submission" date="2019-09" db="EMBL/GenBank/DDBJ databases">
        <authorList>
            <person name="Chandra G."/>
            <person name="Truman W A."/>
        </authorList>
    </citation>
    <scope>NUCLEOTIDE SEQUENCE [LARGE SCALE GENOMIC DNA]</scope>
    <source>
        <strain evidence="1">PS925</strain>
    </source>
</reference>
<name>A0A5E7SGP7_PSEFL</name>
<accession>A0A5E7SGP7</accession>
<dbReference type="RefSeq" id="WP_150792750.1">
    <property type="nucleotide sequence ID" value="NZ_CABVJG010000002.1"/>
</dbReference>
<evidence type="ECO:0000313" key="2">
    <source>
        <dbReference type="Proteomes" id="UP000412311"/>
    </source>
</evidence>
<evidence type="ECO:0000313" key="1">
    <source>
        <dbReference type="EMBL" id="VVP85175.1"/>
    </source>
</evidence>
<organism evidence="1 2">
    <name type="scientific">Pseudomonas fluorescens</name>
    <dbReference type="NCBI Taxonomy" id="294"/>
    <lineage>
        <taxon>Bacteria</taxon>
        <taxon>Pseudomonadati</taxon>
        <taxon>Pseudomonadota</taxon>
        <taxon>Gammaproteobacteria</taxon>
        <taxon>Pseudomonadales</taxon>
        <taxon>Pseudomonadaceae</taxon>
        <taxon>Pseudomonas</taxon>
    </lineage>
</organism>
<dbReference type="EMBL" id="CABVJG010000002">
    <property type="protein sequence ID" value="VVP85175.1"/>
    <property type="molecule type" value="Genomic_DNA"/>
</dbReference>
<gene>
    <name evidence="1" type="ORF">PS925_00855</name>
</gene>
<proteinExistence type="predicted"/>
<protein>
    <submittedName>
        <fullName evidence="1">Uncharacterized protein</fullName>
    </submittedName>
</protein>
<sequence length="103" mass="11219">MKKVLITAGVALLCLVVYTQITIFAVPPIGAVPEGRTVIMLRLNKTNFIDSADAMCVRIQGYVSLMCRGMTMAGVVQATTILARLPYSETIYKISTGGETYER</sequence>
<dbReference type="AlphaFoldDB" id="A0A5E7SGP7"/>
<dbReference type="Proteomes" id="UP000412311">
    <property type="component" value="Unassembled WGS sequence"/>
</dbReference>